<reference evidence="3" key="2">
    <citation type="submission" date="2020-12" db="EMBL/GenBank/DDBJ databases">
        <authorList>
            <person name="Kanost M."/>
        </authorList>
    </citation>
    <scope>NUCLEOTIDE SEQUENCE</scope>
</reference>
<feature type="compositionally biased region" description="Basic and acidic residues" evidence="1">
    <location>
        <begin position="159"/>
        <end position="173"/>
    </location>
</feature>
<feature type="region of interest" description="Disordered" evidence="1">
    <location>
        <begin position="107"/>
        <end position="221"/>
    </location>
</feature>
<organism evidence="3 4">
    <name type="scientific">Manduca sexta</name>
    <name type="common">Tobacco hawkmoth</name>
    <name type="synonym">Tobacco hornworm</name>
    <dbReference type="NCBI Taxonomy" id="7130"/>
    <lineage>
        <taxon>Eukaryota</taxon>
        <taxon>Metazoa</taxon>
        <taxon>Ecdysozoa</taxon>
        <taxon>Arthropoda</taxon>
        <taxon>Hexapoda</taxon>
        <taxon>Insecta</taxon>
        <taxon>Pterygota</taxon>
        <taxon>Neoptera</taxon>
        <taxon>Endopterygota</taxon>
        <taxon>Lepidoptera</taxon>
        <taxon>Glossata</taxon>
        <taxon>Ditrysia</taxon>
        <taxon>Bombycoidea</taxon>
        <taxon>Sphingidae</taxon>
        <taxon>Sphinginae</taxon>
        <taxon>Sphingini</taxon>
        <taxon>Manduca</taxon>
    </lineage>
</organism>
<proteinExistence type="predicted"/>
<keyword evidence="4" id="KW-1185">Reference proteome</keyword>
<feature type="compositionally biased region" description="Basic residues" evidence="1">
    <location>
        <begin position="174"/>
        <end position="197"/>
    </location>
</feature>
<dbReference type="AlphaFoldDB" id="A0A922CMM9"/>
<gene>
    <name evidence="3" type="ORF">O3G_MSEX007211</name>
</gene>
<dbReference type="EMBL" id="JH668409">
    <property type="protein sequence ID" value="KAG6451534.1"/>
    <property type="molecule type" value="Genomic_DNA"/>
</dbReference>
<feature type="compositionally biased region" description="Basic residues" evidence="1">
    <location>
        <begin position="144"/>
        <end position="158"/>
    </location>
</feature>
<sequence length="221" mass="25749">MKALLLLFLTICVHQITCQDKKILVKTLPKKVKPYSKVQILNPGKAYKMKTLVSKDSKKYTAFPVITVRKNIKVPDSLYFAQEMHVGQKPRVKKVLPDYVWTSLRSKRSADVKEKADNKPNEHKVHNHKRFKNHGDGNNAERGKKTKSKRGKHRKLVQRTREVKNKDDLEKTMKYTKKSGKRKVKRSGRKGPRKQRGNRKENLRNRKSRKVSKKSLSKGNN</sequence>
<evidence type="ECO:0000256" key="2">
    <source>
        <dbReference type="SAM" id="SignalP"/>
    </source>
</evidence>
<dbReference type="Proteomes" id="UP000791440">
    <property type="component" value="Unassembled WGS sequence"/>
</dbReference>
<feature type="compositionally biased region" description="Basic and acidic residues" evidence="1">
    <location>
        <begin position="108"/>
        <end position="124"/>
    </location>
</feature>
<evidence type="ECO:0000256" key="1">
    <source>
        <dbReference type="SAM" id="MobiDB-lite"/>
    </source>
</evidence>
<accession>A0A922CMM9</accession>
<comment type="caution">
    <text evidence="3">The sequence shown here is derived from an EMBL/GenBank/DDBJ whole genome shotgun (WGS) entry which is preliminary data.</text>
</comment>
<name>A0A922CMM9_MANSE</name>
<evidence type="ECO:0000313" key="4">
    <source>
        <dbReference type="Proteomes" id="UP000791440"/>
    </source>
</evidence>
<feature type="compositionally biased region" description="Basic residues" evidence="1">
    <location>
        <begin position="205"/>
        <end position="221"/>
    </location>
</feature>
<feature type="compositionally biased region" description="Basic and acidic residues" evidence="1">
    <location>
        <begin position="133"/>
        <end position="143"/>
    </location>
</feature>
<reference evidence="3" key="1">
    <citation type="journal article" date="2016" name="Insect Biochem. Mol. Biol.">
        <title>Multifaceted biological insights from a draft genome sequence of the tobacco hornworm moth, Manduca sexta.</title>
        <authorList>
            <person name="Kanost M.R."/>
            <person name="Arrese E.L."/>
            <person name="Cao X."/>
            <person name="Chen Y.R."/>
            <person name="Chellapilla S."/>
            <person name="Goldsmith M.R."/>
            <person name="Grosse-Wilde E."/>
            <person name="Heckel D.G."/>
            <person name="Herndon N."/>
            <person name="Jiang H."/>
            <person name="Papanicolaou A."/>
            <person name="Qu J."/>
            <person name="Soulages J.L."/>
            <person name="Vogel H."/>
            <person name="Walters J."/>
            <person name="Waterhouse R.M."/>
            <person name="Ahn S.J."/>
            <person name="Almeida F.C."/>
            <person name="An C."/>
            <person name="Aqrawi P."/>
            <person name="Bretschneider A."/>
            <person name="Bryant W.B."/>
            <person name="Bucks S."/>
            <person name="Chao H."/>
            <person name="Chevignon G."/>
            <person name="Christen J.M."/>
            <person name="Clarke D.F."/>
            <person name="Dittmer N.T."/>
            <person name="Ferguson L.C.F."/>
            <person name="Garavelou S."/>
            <person name="Gordon K.H.J."/>
            <person name="Gunaratna R.T."/>
            <person name="Han Y."/>
            <person name="Hauser F."/>
            <person name="He Y."/>
            <person name="Heidel-Fischer H."/>
            <person name="Hirsh A."/>
            <person name="Hu Y."/>
            <person name="Jiang H."/>
            <person name="Kalra D."/>
            <person name="Klinner C."/>
            <person name="Konig C."/>
            <person name="Kovar C."/>
            <person name="Kroll A.R."/>
            <person name="Kuwar S.S."/>
            <person name="Lee S.L."/>
            <person name="Lehman R."/>
            <person name="Li K."/>
            <person name="Li Z."/>
            <person name="Liang H."/>
            <person name="Lovelace S."/>
            <person name="Lu Z."/>
            <person name="Mansfield J.H."/>
            <person name="McCulloch K.J."/>
            <person name="Mathew T."/>
            <person name="Morton B."/>
            <person name="Muzny D.M."/>
            <person name="Neunemann D."/>
            <person name="Ongeri F."/>
            <person name="Pauchet Y."/>
            <person name="Pu L.L."/>
            <person name="Pyrousis I."/>
            <person name="Rao X.J."/>
            <person name="Redding A."/>
            <person name="Roesel C."/>
            <person name="Sanchez-Gracia A."/>
            <person name="Schaack S."/>
            <person name="Shukla A."/>
            <person name="Tetreau G."/>
            <person name="Wang Y."/>
            <person name="Xiong G.H."/>
            <person name="Traut W."/>
            <person name="Walsh T.K."/>
            <person name="Worley K.C."/>
            <person name="Wu D."/>
            <person name="Wu W."/>
            <person name="Wu Y.Q."/>
            <person name="Zhang X."/>
            <person name="Zou Z."/>
            <person name="Zucker H."/>
            <person name="Briscoe A.D."/>
            <person name="Burmester T."/>
            <person name="Clem R.J."/>
            <person name="Feyereisen R."/>
            <person name="Grimmelikhuijzen C.J.P."/>
            <person name="Hamodrakas S.J."/>
            <person name="Hansson B.S."/>
            <person name="Huguet E."/>
            <person name="Jermiin L.S."/>
            <person name="Lan Q."/>
            <person name="Lehman H.K."/>
            <person name="Lorenzen M."/>
            <person name="Merzendorfer H."/>
            <person name="Michalopoulos I."/>
            <person name="Morton D.B."/>
            <person name="Muthukrishnan S."/>
            <person name="Oakeshott J.G."/>
            <person name="Palmer W."/>
            <person name="Park Y."/>
            <person name="Passarelli A.L."/>
            <person name="Rozas J."/>
            <person name="Schwartz L.M."/>
            <person name="Smith W."/>
            <person name="Southgate A."/>
            <person name="Vilcinskas A."/>
            <person name="Vogt R."/>
            <person name="Wang P."/>
            <person name="Werren J."/>
            <person name="Yu X.Q."/>
            <person name="Zhou J.J."/>
            <person name="Brown S.J."/>
            <person name="Scherer S.E."/>
            <person name="Richards S."/>
            <person name="Blissard G.W."/>
        </authorList>
    </citation>
    <scope>NUCLEOTIDE SEQUENCE</scope>
</reference>
<evidence type="ECO:0000313" key="3">
    <source>
        <dbReference type="EMBL" id="KAG6451534.1"/>
    </source>
</evidence>
<feature type="signal peptide" evidence="2">
    <location>
        <begin position="1"/>
        <end position="18"/>
    </location>
</feature>
<feature type="chain" id="PRO_5037770993" evidence="2">
    <location>
        <begin position="19"/>
        <end position="221"/>
    </location>
</feature>
<keyword evidence="2" id="KW-0732">Signal</keyword>
<protein>
    <submittedName>
        <fullName evidence="3">Uncharacterized protein</fullName>
    </submittedName>
</protein>